<keyword evidence="1" id="KW-1133">Transmembrane helix</keyword>
<dbReference type="AlphaFoldDB" id="A0A5U9SQF7"/>
<accession>A0A5U9SQF7</accession>
<organism evidence="2">
    <name type="scientific">Salmonella enterica subsp. enterica serovar Bareilly</name>
    <dbReference type="NCBI Taxonomy" id="58096"/>
    <lineage>
        <taxon>Bacteria</taxon>
        <taxon>Pseudomonadati</taxon>
        <taxon>Pseudomonadota</taxon>
        <taxon>Gammaproteobacteria</taxon>
        <taxon>Enterobacterales</taxon>
        <taxon>Enterobacteriaceae</taxon>
        <taxon>Salmonella</taxon>
    </lineage>
</organism>
<dbReference type="EMBL" id="AAGVJY010000028">
    <property type="protein sequence ID" value="EBS4098043.1"/>
    <property type="molecule type" value="Genomic_DNA"/>
</dbReference>
<feature type="transmembrane region" description="Helical" evidence="1">
    <location>
        <begin position="47"/>
        <end position="68"/>
    </location>
</feature>
<feature type="transmembrane region" description="Helical" evidence="1">
    <location>
        <begin position="140"/>
        <end position="161"/>
    </location>
</feature>
<evidence type="ECO:0000313" key="2">
    <source>
        <dbReference type="EMBL" id="EBS4098043.1"/>
    </source>
</evidence>
<name>A0A5U9SQF7_SALET</name>
<dbReference type="Proteomes" id="UP000839659">
    <property type="component" value="Unassembled WGS sequence"/>
</dbReference>
<comment type="caution">
    <text evidence="2">The sequence shown here is derived from an EMBL/GenBank/DDBJ whole genome shotgun (WGS) entry which is preliminary data.</text>
</comment>
<proteinExistence type="predicted"/>
<keyword evidence="1" id="KW-0812">Transmembrane</keyword>
<feature type="transmembrane region" description="Helical" evidence="1">
    <location>
        <begin position="108"/>
        <end position="128"/>
    </location>
</feature>
<feature type="transmembrane region" description="Helical" evidence="1">
    <location>
        <begin position="80"/>
        <end position="102"/>
    </location>
</feature>
<sequence>MSFRKLQYCMAYMVLAVSLVGGVYIICRDYLAFVFLWERITALPFRYLFMMIFLFLCAFICMGVAFFSSILPHNQISRRVLWCCVVVSVVLQCAGMLLVQAWKWPLPALAGALFVIQYLSCYLAGLIQRDIQDEKLDDKIFYVFPQFWIQVPLTAVGWFFMSGYY</sequence>
<gene>
    <name evidence="2" type="ORF">DPS53_22555</name>
</gene>
<protein>
    <submittedName>
        <fullName evidence="2">Uncharacterized protein</fullName>
    </submittedName>
</protein>
<evidence type="ECO:0000256" key="1">
    <source>
        <dbReference type="SAM" id="Phobius"/>
    </source>
</evidence>
<keyword evidence="1" id="KW-0472">Membrane</keyword>
<reference evidence="2" key="1">
    <citation type="submission" date="2018-06" db="EMBL/GenBank/DDBJ databases">
        <authorList>
            <person name="Ashton P.M."/>
            <person name="Dallman T."/>
            <person name="Nair S."/>
            <person name="De Pinna E."/>
            <person name="Peters T."/>
            <person name="Grant K."/>
        </authorList>
    </citation>
    <scope>NUCLEOTIDE SEQUENCE [LARGE SCALE GENOMIC DNA]</scope>
    <source>
        <strain evidence="2">374035</strain>
    </source>
</reference>
<feature type="transmembrane region" description="Helical" evidence="1">
    <location>
        <begin position="12"/>
        <end position="35"/>
    </location>
</feature>